<name>A0A2B7Y3F4_9EURO</name>
<dbReference type="STRING" id="1447875.A0A2B7Y3F4"/>
<dbReference type="Proteomes" id="UP000223968">
    <property type="component" value="Unassembled WGS sequence"/>
</dbReference>
<evidence type="ECO:0000256" key="1">
    <source>
        <dbReference type="SAM" id="MobiDB-lite"/>
    </source>
</evidence>
<reference evidence="5 6" key="1">
    <citation type="submission" date="2017-10" db="EMBL/GenBank/DDBJ databases">
        <title>Comparative genomics in systemic dimorphic fungi from Ajellomycetaceae.</title>
        <authorList>
            <person name="Munoz J.F."/>
            <person name="Mcewen J.G."/>
            <person name="Clay O.K."/>
            <person name="Cuomo C.A."/>
        </authorList>
    </citation>
    <scope>NUCLEOTIDE SEQUENCE [LARGE SCALE GENOMIC DNA]</scope>
    <source>
        <strain evidence="5 6">UAMH5409</strain>
    </source>
</reference>
<dbReference type="InterPro" id="IPR055647">
    <property type="entry name" value="DUF7223"/>
</dbReference>
<organism evidence="5 6">
    <name type="scientific">Helicocarpus griseus UAMH5409</name>
    <dbReference type="NCBI Taxonomy" id="1447875"/>
    <lineage>
        <taxon>Eukaryota</taxon>
        <taxon>Fungi</taxon>
        <taxon>Dikarya</taxon>
        <taxon>Ascomycota</taxon>
        <taxon>Pezizomycotina</taxon>
        <taxon>Eurotiomycetes</taxon>
        <taxon>Eurotiomycetidae</taxon>
        <taxon>Onygenales</taxon>
        <taxon>Ajellomycetaceae</taxon>
        <taxon>Helicocarpus</taxon>
    </lineage>
</organism>
<evidence type="ECO:0000313" key="5">
    <source>
        <dbReference type="EMBL" id="PGH15679.1"/>
    </source>
</evidence>
<accession>A0A2B7Y3F4</accession>
<dbReference type="PROSITE" id="PS51257">
    <property type="entry name" value="PROKAR_LIPOPROTEIN"/>
    <property type="match status" value="1"/>
</dbReference>
<sequence length="572" mass="61725">MRLTLLTIVSALAASCCATGHTGRRHSHSHRQFKRNAAPLYTPIKVLTSRETGSVEARDTTQFANINPADRARMVFGKIGDGQTIQLADMTLYADPKMPIVMMEAFEGLTSAVDCNGHDGQMSLTFKSADAFKHAISSWSYINEDTDKQFLMIANHDGCAPESERQSYRITDVDNDEANNVVLLKASPANWSEVAGTFDMSFGRASVPPSTLRSLRTRDLKDWFEKIKDGFDTVIDKIKAISDDGLSKSITIPFSVGEEGATKLLFQSFIKRPSGVKISCTDCFAEAKFETTGAVKVKNFVPTTLLLEVEPQDFQSTIQLETEISQMSPGSERLNFDQAIFEAPIPGAGIVIPRIFTLGAKAAFNIQGNIATWGTGTFTSGAKSTLPDGSKISVDLIDYAKSNVTGFDNAEVKPITDFDEASFNANIQVGPQIALTLGVEVLDKTGVEAGITFGLPTITFNATSGYDENGFCSPDDTITSGVEANSAANFDIVLAVKGQVNNIQESLYETKLVNHPIATFLDECFPMEGVTPPKSSATPSGTVSPSISPVPTSSEPPQEEPGPTYVEGRYSY</sequence>
<gene>
    <name evidence="5" type="ORF">AJ79_02273</name>
</gene>
<dbReference type="OrthoDB" id="160645at2759"/>
<evidence type="ECO:0000256" key="2">
    <source>
        <dbReference type="SAM" id="SignalP"/>
    </source>
</evidence>
<evidence type="ECO:0000313" key="6">
    <source>
        <dbReference type="Proteomes" id="UP000223968"/>
    </source>
</evidence>
<feature type="signal peptide" evidence="2">
    <location>
        <begin position="1"/>
        <end position="18"/>
    </location>
</feature>
<evidence type="ECO:0000259" key="4">
    <source>
        <dbReference type="Pfam" id="PF23865"/>
    </source>
</evidence>
<keyword evidence="6" id="KW-1185">Reference proteome</keyword>
<dbReference type="AlphaFoldDB" id="A0A2B7Y3F4"/>
<proteinExistence type="predicted"/>
<dbReference type="InterPro" id="IPR054293">
    <property type="entry name" value="DUF7029"/>
</dbReference>
<evidence type="ECO:0000259" key="3">
    <source>
        <dbReference type="Pfam" id="PF22974"/>
    </source>
</evidence>
<comment type="caution">
    <text evidence="5">The sequence shown here is derived from an EMBL/GenBank/DDBJ whole genome shotgun (WGS) entry which is preliminary data.</text>
</comment>
<protein>
    <submittedName>
        <fullName evidence="5">Uncharacterized protein</fullName>
    </submittedName>
</protein>
<feature type="region of interest" description="Disordered" evidence="1">
    <location>
        <begin position="531"/>
        <end position="572"/>
    </location>
</feature>
<keyword evidence="2" id="KW-0732">Signal</keyword>
<feature type="domain" description="DUF7029" evidence="3">
    <location>
        <begin position="94"/>
        <end position="199"/>
    </location>
</feature>
<dbReference type="Pfam" id="PF23865">
    <property type="entry name" value="DUF7223"/>
    <property type="match status" value="1"/>
</dbReference>
<dbReference type="EMBL" id="PDNB01000023">
    <property type="protein sequence ID" value="PGH15679.1"/>
    <property type="molecule type" value="Genomic_DNA"/>
</dbReference>
<feature type="domain" description="DUF7223" evidence="4">
    <location>
        <begin position="273"/>
        <end position="502"/>
    </location>
</feature>
<feature type="compositionally biased region" description="Low complexity" evidence="1">
    <location>
        <begin position="538"/>
        <end position="556"/>
    </location>
</feature>
<dbReference type="Pfam" id="PF22974">
    <property type="entry name" value="DUF7029"/>
    <property type="match status" value="1"/>
</dbReference>
<feature type="chain" id="PRO_5012586583" evidence="2">
    <location>
        <begin position="19"/>
        <end position="572"/>
    </location>
</feature>